<keyword evidence="9 11" id="KW-0975">Bacterial flagellum</keyword>
<evidence type="ECO:0000259" key="14">
    <source>
        <dbReference type="Pfam" id="PF14842"/>
    </source>
</evidence>
<feature type="domain" description="Flagellar motor switch protein FliG C-terminal" evidence="12">
    <location>
        <begin position="219"/>
        <end position="325"/>
    </location>
</feature>
<evidence type="ECO:0000259" key="12">
    <source>
        <dbReference type="Pfam" id="PF01706"/>
    </source>
</evidence>
<dbReference type="OrthoDB" id="9780302at2"/>
<dbReference type="PIRSF" id="PIRSF003161">
    <property type="entry name" value="FliG"/>
    <property type="match status" value="1"/>
</dbReference>
<dbReference type="FunFam" id="1.10.220.30:FF:000001">
    <property type="entry name" value="Flagellar motor switch protein FliG"/>
    <property type="match status" value="1"/>
</dbReference>
<dbReference type="GO" id="GO:0006935">
    <property type="term" value="P:chemotaxis"/>
    <property type="evidence" value="ECO:0007669"/>
    <property type="project" value="UniProtKB-KW"/>
</dbReference>
<keyword evidence="8 11" id="KW-0472">Membrane</keyword>
<evidence type="ECO:0000313" key="16">
    <source>
        <dbReference type="Proteomes" id="UP000243807"/>
    </source>
</evidence>
<evidence type="ECO:0000256" key="2">
    <source>
        <dbReference type="ARBA" id="ARBA00004515"/>
    </source>
</evidence>
<evidence type="ECO:0000256" key="7">
    <source>
        <dbReference type="ARBA" id="ARBA00022779"/>
    </source>
</evidence>
<name>A0A1P8UGM8_9GAMM</name>
<evidence type="ECO:0000256" key="3">
    <source>
        <dbReference type="ARBA" id="ARBA00010299"/>
    </source>
</evidence>
<dbReference type="GO" id="GO:0005886">
    <property type="term" value="C:plasma membrane"/>
    <property type="evidence" value="ECO:0007669"/>
    <property type="project" value="UniProtKB-SubCell"/>
</dbReference>
<accession>A0A1P8UGM8</accession>
<protein>
    <recommendedName>
        <fullName evidence="4 11">Flagellar motor switch protein FliG</fullName>
    </recommendedName>
</protein>
<keyword evidence="7 11" id="KW-0283">Flagellar rotation</keyword>
<dbReference type="GO" id="GO:0071973">
    <property type="term" value="P:bacterial-type flagellum-dependent cell motility"/>
    <property type="evidence" value="ECO:0007669"/>
    <property type="project" value="InterPro"/>
</dbReference>
<evidence type="ECO:0000256" key="8">
    <source>
        <dbReference type="ARBA" id="ARBA00023136"/>
    </source>
</evidence>
<dbReference type="RefSeq" id="WP_076836651.1">
    <property type="nucleotide sequence ID" value="NZ_CP019434.1"/>
</dbReference>
<dbReference type="Pfam" id="PF14842">
    <property type="entry name" value="FliG_N"/>
    <property type="match status" value="1"/>
</dbReference>
<dbReference type="PANTHER" id="PTHR30534">
    <property type="entry name" value="FLAGELLAR MOTOR SWITCH PROTEIN FLIG"/>
    <property type="match status" value="1"/>
</dbReference>
<dbReference type="InterPro" id="IPR011002">
    <property type="entry name" value="FliG_a-hlx"/>
</dbReference>
<dbReference type="PRINTS" id="PR00954">
    <property type="entry name" value="FLGMOTORFLIG"/>
</dbReference>
<dbReference type="InterPro" id="IPR032779">
    <property type="entry name" value="FliG_M"/>
</dbReference>
<proteinExistence type="inferred from homology"/>
<dbReference type="NCBIfam" id="TIGR00207">
    <property type="entry name" value="fliG"/>
    <property type="match status" value="1"/>
</dbReference>
<dbReference type="Pfam" id="PF14841">
    <property type="entry name" value="FliG_M"/>
    <property type="match status" value="1"/>
</dbReference>
<dbReference type="KEGG" id="afy:BW247_07785"/>
<dbReference type="GO" id="GO:0009425">
    <property type="term" value="C:bacterial-type flagellum basal body"/>
    <property type="evidence" value="ECO:0007669"/>
    <property type="project" value="UniProtKB-SubCell"/>
</dbReference>
<evidence type="ECO:0000256" key="1">
    <source>
        <dbReference type="ARBA" id="ARBA00004117"/>
    </source>
</evidence>
<keyword evidence="16" id="KW-1185">Reference proteome</keyword>
<evidence type="ECO:0000259" key="13">
    <source>
        <dbReference type="Pfam" id="PF14841"/>
    </source>
</evidence>
<dbReference type="InterPro" id="IPR023087">
    <property type="entry name" value="Flg_Motor_Flig_C"/>
</dbReference>
<keyword evidence="15" id="KW-0966">Cell projection</keyword>
<keyword evidence="5 11" id="KW-1003">Cell membrane</keyword>
<keyword evidence="15" id="KW-0282">Flagellum</keyword>
<dbReference type="STRING" id="1765967.BW247_07785"/>
<comment type="function">
    <text evidence="10 11">FliG is one of three proteins (FliG, FliN, FliM) that forms the rotor-mounted switch complex (C ring), located at the base of the basal body. This complex interacts with the CheY and CheZ chemotaxis proteins, in addition to contacting components of the motor that determine the direction of flagellar rotation.</text>
</comment>
<comment type="subcellular location">
    <subcellularLocation>
        <location evidence="1 11">Bacterial flagellum basal body</location>
    </subcellularLocation>
    <subcellularLocation>
        <location evidence="2 11">Cell inner membrane</location>
        <topology evidence="2 11">Peripheral membrane protein</topology>
        <orientation evidence="2 11">Cytoplasmic side</orientation>
    </subcellularLocation>
</comment>
<dbReference type="InterPro" id="IPR028263">
    <property type="entry name" value="FliG_N"/>
</dbReference>
<evidence type="ECO:0000256" key="10">
    <source>
        <dbReference type="ARBA" id="ARBA00025598"/>
    </source>
</evidence>
<keyword evidence="11" id="KW-0997">Cell inner membrane</keyword>
<dbReference type="Gene3D" id="1.10.220.30">
    <property type="match status" value="3"/>
</dbReference>
<evidence type="ECO:0000256" key="4">
    <source>
        <dbReference type="ARBA" id="ARBA00021870"/>
    </source>
</evidence>
<dbReference type="SUPFAM" id="SSF48029">
    <property type="entry name" value="FliG"/>
    <property type="match status" value="2"/>
</dbReference>
<comment type="similarity">
    <text evidence="3 11">Belongs to the FliG family.</text>
</comment>
<keyword evidence="6 11" id="KW-0145">Chemotaxis</keyword>
<dbReference type="AlphaFoldDB" id="A0A1P8UGM8"/>
<dbReference type="EMBL" id="CP019434">
    <property type="protein sequence ID" value="APZ43003.1"/>
    <property type="molecule type" value="Genomic_DNA"/>
</dbReference>
<evidence type="ECO:0000313" key="15">
    <source>
        <dbReference type="EMBL" id="APZ43003.1"/>
    </source>
</evidence>
<dbReference type="PANTHER" id="PTHR30534:SF0">
    <property type="entry name" value="FLAGELLAR MOTOR SWITCH PROTEIN FLIG"/>
    <property type="match status" value="1"/>
</dbReference>
<organism evidence="15 16">
    <name type="scientific">Acidihalobacter ferrooxydans</name>
    <dbReference type="NCBI Taxonomy" id="1765967"/>
    <lineage>
        <taxon>Bacteria</taxon>
        <taxon>Pseudomonadati</taxon>
        <taxon>Pseudomonadota</taxon>
        <taxon>Gammaproteobacteria</taxon>
        <taxon>Chromatiales</taxon>
        <taxon>Ectothiorhodospiraceae</taxon>
        <taxon>Acidihalobacter</taxon>
    </lineage>
</organism>
<evidence type="ECO:0000256" key="5">
    <source>
        <dbReference type="ARBA" id="ARBA00022475"/>
    </source>
</evidence>
<dbReference type="Proteomes" id="UP000243807">
    <property type="component" value="Chromosome"/>
</dbReference>
<sequence>MNDARLDGATRSAILLMSLGEQAAAEVMKHMGPREVQKVGEAMSTLSQVSRGKVIQVLESFMESVGELTDLGIGNEDYLRSVLVQALGEEKAGGILDRITTGQRSRGLDQLKWMDGRAIAEIVRFEHPQIIALVLTHLDPDQAAEVLQQLSDKLRSDVIMRIATLDTIQPQAIRELDQVLEQQFSGSTGIKTSKVGGLKSAAEILNHLDSNAEEAVLSQISEMDEALAHNIEDLMFVFDNLAELDDRSMQALLREVSSETLVVSLKGADEKLREKVFGNISKRAAEMLRDDLETKGPVRLSEVEVAQKEILAIARRMSDAGEITLGGQGGDEFL</sequence>
<feature type="domain" description="Flagellar motor switch protein FliG middle" evidence="13">
    <location>
        <begin position="117"/>
        <end position="187"/>
    </location>
</feature>
<dbReference type="InterPro" id="IPR000090">
    <property type="entry name" value="Flg_Motor_Flig"/>
</dbReference>
<feature type="domain" description="Flagellar motor switch protein FliG N-terminal" evidence="14">
    <location>
        <begin position="6"/>
        <end position="107"/>
    </location>
</feature>
<dbReference type="GO" id="GO:0003774">
    <property type="term" value="F:cytoskeletal motor activity"/>
    <property type="evidence" value="ECO:0007669"/>
    <property type="project" value="InterPro"/>
</dbReference>
<evidence type="ECO:0000256" key="6">
    <source>
        <dbReference type="ARBA" id="ARBA00022500"/>
    </source>
</evidence>
<keyword evidence="15" id="KW-0969">Cilium</keyword>
<dbReference type="Pfam" id="PF01706">
    <property type="entry name" value="FliG_C"/>
    <property type="match status" value="1"/>
</dbReference>
<evidence type="ECO:0000256" key="9">
    <source>
        <dbReference type="ARBA" id="ARBA00023143"/>
    </source>
</evidence>
<evidence type="ECO:0000256" key="11">
    <source>
        <dbReference type="PIRNR" id="PIRNR003161"/>
    </source>
</evidence>
<reference evidence="15 16" key="1">
    <citation type="submission" date="2017-01" db="EMBL/GenBank/DDBJ databases">
        <title>Draft sequence of Acidihalobacter ferrooxidans strain DSM 14175 (strain V8).</title>
        <authorList>
            <person name="Khaleque H.N."/>
            <person name="Ramsay J.P."/>
            <person name="Murphy R.J.T."/>
            <person name="Kaksonen A.H."/>
            <person name="Boxall N.J."/>
            <person name="Watkin E.L.J."/>
        </authorList>
    </citation>
    <scope>NUCLEOTIDE SEQUENCE [LARGE SCALE GENOMIC DNA]</scope>
    <source>
        <strain evidence="15 16">V8</strain>
    </source>
</reference>
<gene>
    <name evidence="15" type="ORF">BW247_07785</name>
</gene>